<dbReference type="EMBL" id="MTKT01003953">
    <property type="protein sequence ID" value="OWM73210.1"/>
    <property type="molecule type" value="Genomic_DNA"/>
</dbReference>
<evidence type="ECO:0000256" key="10">
    <source>
        <dbReference type="SAM" id="MobiDB-lite"/>
    </source>
</evidence>
<dbReference type="PANTHER" id="PTHR31194">
    <property type="entry name" value="SHN SHINE , DNA BINDING / TRANSCRIPTION FACTOR"/>
    <property type="match status" value="1"/>
</dbReference>
<comment type="function">
    <text evidence="9">Probably acts as a transcriptional activator. Binds to the GCC-box pathogenesis-related promoter element. May be involved in the regulation of gene expression by stress factors and by components of stress signal transduction pathways.</text>
</comment>
<comment type="subcellular location">
    <subcellularLocation>
        <location evidence="1">Nucleus</location>
    </subcellularLocation>
</comment>
<dbReference type="GO" id="GO:0003700">
    <property type="term" value="F:DNA-binding transcription factor activity"/>
    <property type="evidence" value="ECO:0007669"/>
    <property type="project" value="InterPro"/>
</dbReference>
<evidence type="ECO:0000256" key="2">
    <source>
        <dbReference type="ARBA" id="ARBA00022745"/>
    </source>
</evidence>
<reference evidence="13 15" key="3">
    <citation type="submission" date="2017-11" db="EMBL/GenBank/DDBJ databases">
        <title>De-novo sequencing of pomegranate (Punica granatum L.) genome.</title>
        <authorList>
            <person name="Akparov Z."/>
            <person name="Amiraslanov A."/>
            <person name="Hajiyeva S."/>
            <person name="Abbasov M."/>
            <person name="Kaur K."/>
            <person name="Hamwieh A."/>
            <person name="Solovyev V."/>
            <person name="Salamov A."/>
            <person name="Braich B."/>
            <person name="Kosarev P."/>
            <person name="Mahmoud A."/>
            <person name="Hajiyev E."/>
            <person name="Babayeva S."/>
            <person name="Izzatullayeva V."/>
            <person name="Mammadov A."/>
            <person name="Mammadov A."/>
            <person name="Sharifova S."/>
            <person name="Ojaghi J."/>
            <person name="Eynullazada K."/>
            <person name="Bayramov B."/>
            <person name="Abdulazimova A."/>
            <person name="Shahmuradov I."/>
        </authorList>
    </citation>
    <scope>NUCLEOTIDE SEQUENCE [LARGE SCALE GENOMIC DNA]</scope>
    <source>
        <strain evidence="13">AG2017</strain>
        <strain evidence="15">cv. AG2017</strain>
        <tissue evidence="13">Leaf</tissue>
    </source>
</reference>
<dbReference type="Pfam" id="PF00847">
    <property type="entry name" value="AP2"/>
    <property type="match status" value="1"/>
</dbReference>
<evidence type="ECO:0000313" key="12">
    <source>
        <dbReference type="EMBL" id="OWM73210.1"/>
    </source>
</evidence>
<dbReference type="GO" id="GO:0003677">
    <property type="term" value="F:DNA binding"/>
    <property type="evidence" value="ECO:0007669"/>
    <property type="project" value="UniProtKB-KW"/>
</dbReference>
<dbReference type="FunFam" id="3.30.730.10:FF:000005">
    <property type="entry name" value="ethylene-responsive transcription factor RAP2-11"/>
    <property type="match status" value="1"/>
</dbReference>
<feature type="domain" description="AP2/ERF" evidence="11">
    <location>
        <begin position="39"/>
        <end position="96"/>
    </location>
</feature>
<dbReference type="InterPro" id="IPR036955">
    <property type="entry name" value="AP2/ERF_dom_sf"/>
</dbReference>
<gene>
    <name evidence="12" type="ORF">CDL15_Pgr001324</name>
    <name evidence="13" type="ORF">CRG98_002315</name>
</gene>
<dbReference type="STRING" id="22663.A0A218WLH8"/>
<dbReference type="AlphaFoldDB" id="A0A218WLH8"/>
<evidence type="ECO:0000256" key="1">
    <source>
        <dbReference type="ARBA" id="ARBA00004123"/>
    </source>
</evidence>
<keyword evidence="3" id="KW-0805">Transcription regulation</keyword>
<dbReference type="CDD" id="cd00018">
    <property type="entry name" value="AP2"/>
    <property type="match status" value="1"/>
</dbReference>
<reference evidence="14" key="1">
    <citation type="journal article" date="2017" name="Plant J.">
        <title>The pomegranate (Punica granatum L.) genome and the genomics of punicalagin biosynthesis.</title>
        <authorList>
            <person name="Qin G."/>
            <person name="Xu C."/>
            <person name="Ming R."/>
            <person name="Tang H."/>
            <person name="Guyot R."/>
            <person name="Kramer E.M."/>
            <person name="Hu Y."/>
            <person name="Yi X."/>
            <person name="Qi Y."/>
            <person name="Xu X."/>
            <person name="Gao Z."/>
            <person name="Pan H."/>
            <person name="Jian J."/>
            <person name="Tian Y."/>
            <person name="Yue Z."/>
            <person name="Xu Y."/>
        </authorList>
    </citation>
    <scope>NUCLEOTIDE SEQUENCE [LARGE SCALE GENOMIC DNA]</scope>
    <source>
        <strain evidence="14">cv. Dabenzi</strain>
    </source>
</reference>
<reference evidence="12" key="2">
    <citation type="submission" date="2017-06" db="EMBL/GenBank/DDBJ databases">
        <title>The pomegranate genome and the genomics of punicalagin biosynthesis.</title>
        <authorList>
            <person name="Xu C."/>
        </authorList>
    </citation>
    <scope>NUCLEOTIDE SEQUENCE [LARGE SCALE GENOMIC DNA]</scope>
    <source>
        <tissue evidence="12">Fresh leaf</tissue>
    </source>
</reference>
<proteinExistence type="inferred from homology"/>
<dbReference type="InterPro" id="IPR050913">
    <property type="entry name" value="AP2/ERF_ERF"/>
</dbReference>
<evidence type="ECO:0000313" key="14">
    <source>
        <dbReference type="Proteomes" id="UP000197138"/>
    </source>
</evidence>
<dbReference type="GO" id="GO:0009873">
    <property type="term" value="P:ethylene-activated signaling pathway"/>
    <property type="evidence" value="ECO:0007669"/>
    <property type="project" value="UniProtKB-KW"/>
</dbReference>
<dbReference type="PROSITE" id="PS51032">
    <property type="entry name" value="AP2_ERF"/>
    <property type="match status" value="1"/>
</dbReference>
<evidence type="ECO:0000313" key="15">
    <source>
        <dbReference type="Proteomes" id="UP000233551"/>
    </source>
</evidence>
<comment type="similarity">
    <text evidence="8">Belongs to the AP2/ERF transcription factor family. ERF subfamily.</text>
</comment>
<evidence type="ECO:0000256" key="4">
    <source>
        <dbReference type="ARBA" id="ARBA00023125"/>
    </source>
</evidence>
<evidence type="ECO:0000259" key="11">
    <source>
        <dbReference type="PROSITE" id="PS51032"/>
    </source>
</evidence>
<evidence type="ECO:0000313" key="13">
    <source>
        <dbReference type="EMBL" id="PKI77370.1"/>
    </source>
</evidence>
<dbReference type="InterPro" id="IPR001471">
    <property type="entry name" value="AP2/ERF_dom"/>
</dbReference>
<accession>A0A218WLH8</accession>
<dbReference type="Proteomes" id="UP000197138">
    <property type="component" value="Unassembled WGS sequence"/>
</dbReference>
<dbReference type="SMART" id="SM00380">
    <property type="entry name" value="AP2"/>
    <property type="match status" value="1"/>
</dbReference>
<protein>
    <recommendedName>
        <fullName evidence="11">AP2/ERF domain-containing protein</fullName>
    </recommendedName>
</protein>
<sequence>MEIHFQQQNSNIPILSSKINKFKGPRNRNGGGSGGNNNKYVGVRQRPSGRWVAEIKDTTQKIRMWLGTYETAEEAARAYDQAARLLRGSNTRTNFRAHTPSDSRLASRIRSLLNNKRGIMPDSTPQGNVTDVANVNVAATPTTSVSDNMILFSSHSTSSSTTSCASTEDVYRPDLSHCIEEFALGSSHDVPGPRIDRFSYTQEVLEVPRICASSGDQTQAAADMEEFSEFERMKFERQISASLYAVSGVEELMGTLVNDPSEAIWDLPPLCSLASLLL</sequence>
<dbReference type="Proteomes" id="UP000233551">
    <property type="component" value="Unassembled WGS sequence"/>
</dbReference>
<dbReference type="PANTHER" id="PTHR31194:SF1">
    <property type="entry name" value="ETHYLENE-RESPONSIVE TRANSCRIPTION FACTOR ERN2"/>
    <property type="match status" value="1"/>
</dbReference>
<keyword evidence="2" id="KW-0936">Ethylene signaling pathway</keyword>
<keyword evidence="7" id="KW-0539">Nucleus</keyword>
<comment type="caution">
    <text evidence="12">The sequence shown here is derived from an EMBL/GenBank/DDBJ whole genome shotgun (WGS) entry which is preliminary data.</text>
</comment>
<dbReference type="PRINTS" id="PR00367">
    <property type="entry name" value="ETHRSPELEMNT"/>
</dbReference>
<evidence type="ECO:0000256" key="5">
    <source>
        <dbReference type="ARBA" id="ARBA00023159"/>
    </source>
</evidence>
<dbReference type="GeneID" id="116204593"/>
<keyword evidence="15" id="KW-1185">Reference proteome</keyword>
<evidence type="ECO:0000256" key="6">
    <source>
        <dbReference type="ARBA" id="ARBA00023163"/>
    </source>
</evidence>
<dbReference type="InterPro" id="IPR016177">
    <property type="entry name" value="DNA-bd_dom_sf"/>
</dbReference>
<evidence type="ECO:0000256" key="9">
    <source>
        <dbReference type="ARBA" id="ARBA00037379"/>
    </source>
</evidence>
<keyword evidence="4" id="KW-0238">DNA-binding</keyword>
<evidence type="ECO:0000256" key="8">
    <source>
        <dbReference type="ARBA" id="ARBA00024343"/>
    </source>
</evidence>
<keyword evidence="6" id="KW-0804">Transcription</keyword>
<feature type="region of interest" description="Disordered" evidence="10">
    <location>
        <begin position="22"/>
        <end position="43"/>
    </location>
</feature>
<dbReference type="SUPFAM" id="SSF54171">
    <property type="entry name" value="DNA-binding domain"/>
    <property type="match status" value="1"/>
</dbReference>
<dbReference type="Gene3D" id="3.30.730.10">
    <property type="entry name" value="AP2/ERF domain"/>
    <property type="match status" value="1"/>
</dbReference>
<dbReference type="OrthoDB" id="773121at2759"/>
<name>A0A218WLH8_PUNGR</name>
<evidence type="ECO:0000256" key="7">
    <source>
        <dbReference type="ARBA" id="ARBA00023242"/>
    </source>
</evidence>
<dbReference type="GO" id="GO:0005634">
    <property type="term" value="C:nucleus"/>
    <property type="evidence" value="ECO:0007669"/>
    <property type="project" value="UniProtKB-SubCell"/>
</dbReference>
<evidence type="ECO:0000256" key="3">
    <source>
        <dbReference type="ARBA" id="ARBA00023015"/>
    </source>
</evidence>
<dbReference type="EMBL" id="PGOL01000095">
    <property type="protein sequence ID" value="PKI77370.1"/>
    <property type="molecule type" value="Genomic_DNA"/>
</dbReference>
<keyword evidence="5" id="KW-0010">Activator</keyword>
<organism evidence="12 14">
    <name type="scientific">Punica granatum</name>
    <name type="common">Pomegranate</name>
    <dbReference type="NCBI Taxonomy" id="22663"/>
    <lineage>
        <taxon>Eukaryota</taxon>
        <taxon>Viridiplantae</taxon>
        <taxon>Streptophyta</taxon>
        <taxon>Embryophyta</taxon>
        <taxon>Tracheophyta</taxon>
        <taxon>Spermatophyta</taxon>
        <taxon>Magnoliopsida</taxon>
        <taxon>eudicotyledons</taxon>
        <taxon>Gunneridae</taxon>
        <taxon>Pentapetalae</taxon>
        <taxon>rosids</taxon>
        <taxon>malvids</taxon>
        <taxon>Myrtales</taxon>
        <taxon>Lythraceae</taxon>
        <taxon>Punica</taxon>
    </lineage>
</organism>